<dbReference type="EnsemblMetazoa" id="PPA34774.1">
    <property type="protein sequence ID" value="PPA34774.1"/>
    <property type="gene ID" value="WBGene00273143"/>
</dbReference>
<reference evidence="1" key="2">
    <citation type="submission" date="2022-06" db="UniProtKB">
        <authorList>
            <consortium name="EnsemblMetazoa"/>
        </authorList>
    </citation>
    <scope>IDENTIFICATION</scope>
    <source>
        <strain evidence="1">PS312</strain>
    </source>
</reference>
<accession>A0A2A6C692</accession>
<organism evidence="1 2">
    <name type="scientific">Pristionchus pacificus</name>
    <name type="common">Parasitic nematode worm</name>
    <dbReference type="NCBI Taxonomy" id="54126"/>
    <lineage>
        <taxon>Eukaryota</taxon>
        <taxon>Metazoa</taxon>
        <taxon>Ecdysozoa</taxon>
        <taxon>Nematoda</taxon>
        <taxon>Chromadorea</taxon>
        <taxon>Rhabditida</taxon>
        <taxon>Rhabditina</taxon>
        <taxon>Diplogasteromorpha</taxon>
        <taxon>Diplogasteroidea</taxon>
        <taxon>Neodiplogasteridae</taxon>
        <taxon>Pristionchus</taxon>
    </lineage>
</organism>
<protein>
    <submittedName>
        <fullName evidence="1">Uncharacterized protein</fullName>
    </submittedName>
</protein>
<gene>
    <name evidence="1" type="primary">WBGene00273143</name>
</gene>
<keyword evidence="2" id="KW-1185">Reference proteome</keyword>
<name>A0A2A6C692_PRIPA</name>
<evidence type="ECO:0000313" key="1">
    <source>
        <dbReference type="EnsemblMetazoa" id="PPA34774.1"/>
    </source>
</evidence>
<sequence length="97" mass="10453">MSATGDVGANLSTLPDIRYYIAGIDIVEEMNLISPVIKRRGTTIWLTGFSMPDDGSLSPDHASKNPIYERLVVCQNDTEGQATSVRGKGSEETAHAN</sequence>
<reference evidence="2" key="1">
    <citation type="journal article" date="2008" name="Nat. Genet.">
        <title>The Pristionchus pacificus genome provides a unique perspective on nematode lifestyle and parasitism.</title>
        <authorList>
            <person name="Dieterich C."/>
            <person name="Clifton S.W."/>
            <person name="Schuster L.N."/>
            <person name="Chinwalla A."/>
            <person name="Delehaunty K."/>
            <person name="Dinkelacker I."/>
            <person name="Fulton L."/>
            <person name="Fulton R."/>
            <person name="Godfrey J."/>
            <person name="Minx P."/>
            <person name="Mitreva M."/>
            <person name="Roeseler W."/>
            <person name="Tian H."/>
            <person name="Witte H."/>
            <person name="Yang S.P."/>
            <person name="Wilson R.K."/>
            <person name="Sommer R.J."/>
        </authorList>
    </citation>
    <scope>NUCLEOTIDE SEQUENCE [LARGE SCALE GENOMIC DNA]</scope>
    <source>
        <strain evidence="2">PS312</strain>
    </source>
</reference>
<evidence type="ECO:0000313" key="2">
    <source>
        <dbReference type="Proteomes" id="UP000005239"/>
    </source>
</evidence>
<proteinExistence type="predicted"/>
<dbReference type="Proteomes" id="UP000005239">
    <property type="component" value="Unassembled WGS sequence"/>
</dbReference>
<dbReference type="AlphaFoldDB" id="A0A2A6C692"/>
<accession>A0A8R1UKV0</accession>